<dbReference type="Pfam" id="PF07905">
    <property type="entry name" value="PucR"/>
    <property type="match status" value="1"/>
</dbReference>
<dbReference type="InterPro" id="IPR012914">
    <property type="entry name" value="PucR_dom"/>
</dbReference>
<comment type="caution">
    <text evidence="3">The sequence shown here is derived from an EMBL/GenBank/DDBJ whole genome shotgun (WGS) entry which is preliminary data.</text>
</comment>
<dbReference type="OrthoDB" id="8450798at2"/>
<dbReference type="InterPro" id="IPR042070">
    <property type="entry name" value="PucR_C-HTH_sf"/>
</dbReference>
<feature type="domain" description="PucR C-terminal helix-turn-helix" evidence="2">
    <location>
        <begin position="382"/>
        <end position="438"/>
    </location>
</feature>
<evidence type="ECO:0000259" key="1">
    <source>
        <dbReference type="Pfam" id="PF07905"/>
    </source>
</evidence>
<evidence type="ECO:0000313" key="4">
    <source>
        <dbReference type="Proteomes" id="UP000298154"/>
    </source>
</evidence>
<reference evidence="3 4" key="1">
    <citation type="submission" date="2019-03" db="EMBL/GenBank/DDBJ databases">
        <title>Genomics of glacier-inhabiting Cryobacterium strains.</title>
        <authorList>
            <person name="Liu Q."/>
            <person name="Xin Y.-H."/>
        </authorList>
    </citation>
    <scope>NUCLEOTIDE SEQUENCE [LARGE SCALE GENOMIC DNA]</scope>
    <source>
        <strain evidence="3 4">Sr36</strain>
    </source>
</reference>
<dbReference type="Pfam" id="PF13556">
    <property type="entry name" value="HTH_30"/>
    <property type="match status" value="1"/>
</dbReference>
<dbReference type="PANTHER" id="PTHR33744">
    <property type="entry name" value="CARBOHYDRATE DIACID REGULATOR"/>
    <property type="match status" value="1"/>
</dbReference>
<dbReference type="InterPro" id="IPR025736">
    <property type="entry name" value="PucR_C-HTH_dom"/>
</dbReference>
<proteinExistence type="predicted"/>
<accession>A0A4R9ALC3</accession>
<dbReference type="InterPro" id="IPR051448">
    <property type="entry name" value="CdaR-like_regulators"/>
</dbReference>
<keyword evidence="4" id="KW-1185">Reference proteome</keyword>
<organism evidence="3 4">
    <name type="scientific">Cryobacterium ruanii</name>
    <dbReference type="NCBI Taxonomy" id="1259197"/>
    <lineage>
        <taxon>Bacteria</taxon>
        <taxon>Bacillati</taxon>
        <taxon>Actinomycetota</taxon>
        <taxon>Actinomycetes</taxon>
        <taxon>Micrococcales</taxon>
        <taxon>Microbacteriaceae</taxon>
        <taxon>Cryobacterium</taxon>
    </lineage>
</organism>
<gene>
    <name evidence="3" type="ORF">E3T47_09825</name>
</gene>
<evidence type="ECO:0000313" key="3">
    <source>
        <dbReference type="EMBL" id="TFD65152.1"/>
    </source>
</evidence>
<dbReference type="Gene3D" id="1.10.10.2840">
    <property type="entry name" value="PucR C-terminal helix-turn-helix domain"/>
    <property type="match status" value="1"/>
</dbReference>
<dbReference type="Proteomes" id="UP000298154">
    <property type="component" value="Unassembled WGS sequence"/>
</dbReference>
<dbReference type="PANTHER" id="PTHR33744:SF1">
    <property type="entry name" value="DNA-BINDING TRANSCRIPTIONAL ACTIVATOR ADER"/>
    <property type="match status" value="1"/>
</dbReference>
<sequence length="447" mass="48418">MRVIVGTPADLERPVSWAHSTEMVDPRPHLRDDELVCTVGGSLVDAQSCSRFVEAVRASGSAGICLGLGEVHTQAPPALIRACRRMSVALVEMSHGVPFLAVNDVIVDARLRAQTSHSIRDGALMTRLLESLRSGDTISGMLDTVAEVLGGSFIYQAPGESVDTTRSRDPGELVGEPIEVHLGEDEWLRWYHPETPSDQEILAQIGRVMQIARREREVRQGEQRHRVGQLFSLIGDGLAHHAALVPEIERAGLAGSRLTVSAWPASTARPIAAYLHKALIADTAEVVFVLTSNAEVVHTTARELSLVCGYSSPVAVPEIAQGIAEARATLLLARKRGSVAGPESLTSLGALLEQQPRARLLPFVDQLIRPLVSPEVRGGSDLLVTLRTFLNYGGSLQTTANVEFLHVNTVRHRLGRVSQIVGRNPLDPSDRVDFSIAIWAYDKSSGR</sequence>
<dbReference type="AlphaFoldDB" id="A0A4R9ALC3"/>
<dbReference type="EMBL" id="SOHK01000015">
    <property type="protein sequence ID" value="TFD65152.1"/>
    <property type="molecule type" value="Genomic_DNA"/>
</dbReference>
<name>A0A4R9ALC3_9MICO</name>
<protein>
    <submittedName>
        <fullName evidence="3">PucR family transcriptional regulator</fullName>
    </submittedName>
</protein>
<evidence type="ECO:0000259" key="2">
    <source>
        <dbReference type="Pfam" id="PF13556"/>
    </source>
</evidence>
<feature type="domain" description="Purine catabolism PurC-like" evidence="1">
    <location>
        <begin position="5"/>
        <end position="108"/>
    </location>
</feature>